<dbReference type="InterPro" id="IPR046373">
    <property type="entry name" value="Acyl-CoA_Oxase/DH_mid-dom_sf"/>
</dbReference>
<dbReference type="EMBL" id="MRDB01000050">
    <property type="protein sequence ID" value="RKL30703.1"/>
    <property type="molecule type" value="Genomic_DNA"/>
</dbReference>
<protein>
    <recommendedName>
        <fullName evidence="3">Acyl-CoA oxidase</fullName>
    </recommendedName>
</protein>
<dbReference type="Proteomes" id="UP000283569">
    <property type="component" value="Unassembled WGS sequence"/>
</dbReference>
<dbReference type="Gene3D" id="2.40.110.10">
    <property type="entry name" value="Butyryl-CoA Dehydrogenase, subunit A, domain 2"/>
    <property type="match status" value="1"/>
</dbReference>
<dbReference type="GO" id="GO:0071949">
    <property type="term" value="F:FAD binding"/>
    <property type="evidence" value="ECO:0007669"/>
    <property type="project" value="InterPro"/>
</dbReference>
<accession>A0A420SN56</accession>
<evidence type="ECO:0008006" key="3">
    <source>
        <dbReference type="Google" id="ProtNLM"/>
    </source>
</evidence>
<dbReference type="InterPro" id="IPR036250">
    <property type="entry name" value="AcylCo_DH-like_C"/>
</dbReference>
<organism evidence="1 2">
    <name type="scientific">Gibberella intermedia</name>
    <name type="common">Bulb rot disease fungus</name>
    <name type="synonym">Fusarium proliferatum</name>
    <dbReference type="NCBI Taxonomy" id="948311"/>
    <lineage>
        <taxon>Eukaryota</taxon>
        <taxon>Fungi</taxon>
        <taxon>Dikarya</taxon>
        <taxon>Ascomycota</taxon>
        <taxon>Pezizomycotina</taxon>
        <taxon>Sordariomycetes</taxon>
        <taxon>Hypocreomycetidae</taxon>
        <taxon>Hypocreales</taxon>
        <taxon>Nectriaceae</taxon>
        <taxon>Fusarium</taxon>
        <taxon>Fusarium fujikuroi species complex</taxon>
    </lineage>
</organism>
<gene>
    <name evidence="1" type="ORF">BFJ72_g11268</name>
</gene>
<evidence type="ECO:0000313" key="2">
    <source>
        <dbReference type="Proteomes" id="UP000283569"/>
    </source>
</evidence>
<evidence type="ECO:0000313" key="1">
    <source>
        <dbReference type="EMBL" id="RKL30703.1"/>
    </source>
</evidence>
<dbReference type="GO" id="GO:0033540">
    <property type="term" value="P:fatty acid beta-oxidation using acyl-CoA oxidase"/>
    <property type="evidence" value="ECO:0007669"/>
    <property type="project" value="TreeGrafter"/>
</dbReference>
<comment type="caution">
    <text evidence="1">The sequence shown here is derived from an EMBL/GenBank/DDBJ whole genome shotgun (WGS) entry which is preliminary data.</text>
</comment>
<reference evidence="1 2" key="1">
    <citation type="journal article" date="2018" name="Sci. Rep.">
        <title>Characterisation of pathogen-specific regions and novel effector candidates in Fusarium oxysporum f. sp. cepae.</title>
        <authorList>
            <person name="Armitage A.D."/>
            <person name="Taylor A."/>
            <person name="Sobczyk M.K."/>
            <person name="Baxter L."/>
            <person name="Greenfield B.P."/>
            <person name="Bates H.J."/>
            <person name="Wilson F."/>
            <person name="Jackson A.C."/>
            <person name="Ott S."/>
            <person name="Harrison R.J."/>
            <person name="Clarkson J.P."/>
        </authorList>
    </citation>
    <scope>NUCLEOTIDE SEQUENCE [LARGE SCALE GENOMIC DNA]</scope>
    <source>
        <strain evidence="1 2">Fp_A8</strain>
    </source>
</reference>
<proteinExistence type="predicted"/>
<dbReference type="PANTHER" id="PTHR10909">
    <property type="entry name" value="ELECTRON TRANSPORT OXIDOREDUCTASE"/>
    <property type="match status" value="1"/>
</dbReference>
<dbReference type="AlphaFoldDB" id="A0A420SN56"/>
<dbReference type="SUPFAM" id="SSF47203">
    <property type="entry name" value="Acyl-CoA dehydrogenase C-terminal domain-like"/>
    <property type="match status" value="1"/>
</dbReference>
<sequence length="560" mass="62491">MANYEALLEQKLFDNSNDHMVYADPDQIRITYERARAICRESGMTVEDCVELRPKFWDFHRNFITTVDTATATILTIHWNLAMGTIGAHASHRPDLLPILEQLKNFDAVGEYILTEIDHGLDARNIETTATLQSDGSYDLHTPHPRAAKVMPPSTPWAGIPRIAIVFARLKIDGSDRGVKPFIVKLSEATQLCQGVASRLLPKRSGARAIDHAITTFNHVRLNADALLGPPSLGQSRRRDFLQQISRLPVGGLALSLTYIPLLKKSAFIAGTWSIQRTVTTKDDGQQTSVINFSTQHRPVLLGLVQAEVFDTFADYAIDILRTQSFSDDIRHGVAVCFKATVHPEGQRTVNELADRLGWNGVFSFNRVIELAQFSRGNGIAEGEILVICIKLVSEVLLGRYELPGPTMPDSPLARHEYGVWQEARHMASSFTNSAHRGKDFNTHILPRCRKMIEATGHRMAYEAAVASGRVEPEALALFESHCIMSDPSWYCEYDGKTRQQLFSSDAEITQALLPQLSIMLGRTKARPWTNVPILSKQSWETFVHKLPSFSAPHGPHAKI</sequence>
<dbReference type="PANTHER" id="PTHR10909:SF382">
    <property type="entry name" value="ACYL-COENZYME A OXIDASE"/>
    <property type="match status" value="1"/>
</dbReference>
<dbReference type="GO" id="GO:0005504">
    <property type="term" value="F:fatty acid binding"/>
    <property type="evidence" value="ECO:0007669"/>
    <property type="project" value="TreeGrafter"/>
</dbReference>
<dbReference type="GO" id="GO:0005777">
    <property type="term" value="C:peroxisome"/>
    <property type="evidence" value="ECO:0007669"/>
    <property type="project" value="InterPro"/>
</dbReference>
<dbReference type="Gene3D" id="1.20.140.10">
    <property type="entry name" value="Butyryl-CoA Dehydrogenase, subunit A, domain 3"/>
    <property type="match status" value="1"/>
</dbReference>
<dbReference type="GO" id="GO:0003997">
    <property type="term" value="F:acyl-CoA oxidase activity"/>
    <property type="evidence" value="ECO:0007669"/>
    <property type="project" value="InterPro"/>
</dbReference>
<name>A0A420SN56_GIBIN</name>
<dbReference type="InterPro" id="IPR012258">
    <property type="entry name" value="Acyl-CoA_oxidase"/>
</dbReference>
<dbReference type="InterPro" id="IPR009100">
    <property type="entry name" value="AcylCoA_DH/oxidase_NM_dom_sf"/>
</dbReference>
<dbReference type="GO" id="GO:0055088">
    <property type="term" value="P:lipid homeostasis"/>
    <property type="evidence" value="ECO:0007669"/>
    <property type="project" value="TreeGrafter"/>
</dbReference>
<dbReference type="SUPFAM" id="SSF56645">
    <property type="entry name" value="Acyl-CoA dehydrogenase NM domain-like"/>
    <property type="match status" value="1"/>
</dbReference>